<keyword evidence="5" id="KW-0598">Phosphotransferase system</keyword>
<evidence type="ECO:0000313" key="13">
    <source>
        <dbReference type="Proteomes" id="UP000284598"/>
    </source>
</evidence>
<keyword evidence="4" id="KW-0808">Transferase</keyword>
<dbReference type="SUPFAM" id="SSF51261">
    <property type="entry name" value="Duplicated hybrid motif"/>
    <property type="match status" value="1"/>
</dbReference>
<dbReference type="FunFam" id="2.70.70.10:FF:000001">
    <property type="entry name" value="PTS system glucose-specific IIA component"/>
    <property type="match status" value="1"/>
</dbReference>
<evidence type="ECO:0000256" key="6">
    <source>
        <dbReference type="ARBA" id="ARBA00022777"/>
    </source>
</evidence>
<feature type="domain" description="PTS EIIA type-1" evidence="7">
    <location>
        <begin position="32"/>
        <end position="136"/>
    </location>
</feature>
<dbReference type="EMBL" id="QSFO01000001">
    <property type="protein sequence ID" value="RHA57297.1"/>
    <property type="molecule type" value="Genomic_DNA"/>
</dbReference>
<keyword evidence="2" id="KW-0813">Transport</keyword>
<evidence type="ECO:0000313" key="11">
    <source>
        <dbReference type="EMBL" id="RHL47209.1"/>
    </source>
</evidence>
<dbReference type="GO" id="GO:0005737">
    <property type="term" value="C:cytoplasm"/>
    <property type="evidence" value="ECO:0007669"/>
    <property type="project" value="UniProtKB-SubCell"/>
</dbReference>
<accession>A0A414R9E0</accession>
<name>A0A414R9E0_9FIRM</name>
<proteinExistence type="predicted"/>
<evidence type="ECO:0000313" key="9">
    <source>
        <dbReference type="EMBL" id="RHA57297.1"/>
    </source>
</evidence>
<dbReference type="Pfam" id="PF00358">
    <property type="entry name" value="PTS_EIIA_1"/>
    <property type="match status" value="1"/>
</dbReference>
<dbReference type="GO" id="GO:0016301">
    <property type="term" value="F:kinase activity"/>
    <property type="evidence" value="ECO:0007669"/>
    <property type="project" value="UniProtKB-KW"/>
</dbReference>
<dbReference type="InterPro" id="IPR011055">
    <property type="entry name" value="Dup_hybrid_motif"/>
</dbReference>
<comment type="subcellular location">
    <subcellularLocation>
        <location evidence="1">Cytoplasm</location>
    </subcellularLocation>
</comment>
<dbReference type="PROSITE" id="PS51093">
    <property type="entry name" value="PTS_EIIA_TYPE_1"/>
    <property type="match status" value="1"/>
</dbReference>
<dbReference type="PANTHER" id="PTHR45008">
    <property type="entry name" value="PTS SYSTEM GLUCOSE-SPECIFIC EIIA COMPONENT"/>
    <property type="match status" value="1"/>
</dbReference>
<dbReference type="Proteomes" id="UP000286186">
    <property type="component" value="Unassembled WGS sequence"/>
</dbReference>
<evidence type="ECO:0000313" key="10">
    <source>
        <dbReference type="EMBL" id="RHF89674.1"/>
    </source>
</evidence>
<dbReference type="PROSITE" id="PS00371">
    <property type="entry name" value="PTS_EIIA_TYPE_1_HIS"/>
    <property type="match status" value="1"/>
</dbReference>
<evidence type="ECO:0000259" key="7">
    <source>
        <dbReference type="PROSITE" id="PS51093"/>
    </source>
</evidence>
<reference evidence="12 13" key="1">
    <citation type="submission" date="2018-08" db="EMBL/GenBank/DDBJ databases">
        <title>A genome reference for cultivated species of the human gut microbiota.</title>
        <authorList>
            <person name="Zou Y."/>
            <person name="Xue W."/>
            <person name="Luo G."/>
        </authorList>
    </citation>
    <scope>NUCLEOTIDE SEQUENCE [LARGE SCALE GENOMIC DNA]</scope>
    <source>
        <strain evidence="11 12">AF37-4</strain>
        <strain evidence="10 15">AM23-22</strain>
        <strain evidence="9 13">AM43-2</strain>
        <strain evidence="8 14">AM44-11BH</strain>
    </source>
</reference>
<comment type="caution">
    <text evidence="10">The sequence shown here is derived from an EMBL/GenBank/DDBJ whole genome shotgun (WGS) entry which is preliminary data.</text>
</comment>
<dbReference type="Proteomes" id="UP000284598">
    <property type="component" value="Unassembled WGS sequence"/>
</dbReference>
<dbReference type="Proteomes" id="UP000283314">
    <property type="component" value="Unassembled WGS sequence"/>
</dbReference>
<evidence type="ECO:0000256" key="4">
    <source>
        <dbReference type="ARBA" id="ARBA00022679"/>
    </source>
</evidence>
<dbReference type="GeneID" id="66466309"/>
<dbReference type="Proteomes" id="UP000284779">
    <property type="component" value="Unassembled WGS sequence"/>
</dbReference>
<evidence type="ECO:0000256" key="1">
    <source>
        <dbReference type="ARBA" id="ARBA00004496"/>
    </source>
</evidence>
<dbReference type="GO" id="GO:0009401">
    <property type="term" value="P:phosphoenolpyruvate-dependent sugar phosphotransferase system"/>
    <property type="evidence" value="ECO:0007669"/>
    <property type="project" value="UniProtKB-KW"/>
</dbReference>
<evidence type="ECO:0000313" key="15">
    <source>
        <dbReference type="Proteomes" id="UP000286186"/>
    </source>
</evidence>
<dbReference type="InterPro" id="IPR001127">
    <property type="entry name" value="PTS_EIIA_1_perm"/>
</dbReference>
<dbReference type="RefSeq" id="WP_117901303.1">
    <property type="nucleotide sequence ID" value="NZ_CABJDQ010000002.1"/>
</dbReference>
<dbReference type="Gene3D" id="2.70.70.10">
    <property type="entry name" value="Glucose Permease (Domain IIA)"/>
    <property type="match status" value="1"/>
</dbReference>
<gene>
    <name evidence="11" type="ORF">DW018_03570</name>
    <name evidence="10" type="ORF">DW652_04150</name>
    <name evidence="9" type="ORF">DW929_00210</name>
    <name evidence="8" type="ORF">DW944_02245</name>
</gene>
<dbReference type="EMBL" id="QRHR01000003">
    <property type="protein sequence ID" value="RHF89674.1"/>
    <property type="molecule type" value="Genomic_DNA"/>
</dbReference>
<evidence type="ECO:0000256" key="2">
    <source>
        <dbReference type="ARBA" id="ARBA00022448"/>
    </source>
</evidence>
<evidence type="ECO:0000313" key="12">
    <source>
        <dbReference type="Proteomes" id="UP000283314"/>
    </source>
</evidence>
<evidence type="ECO:0000313" key="14">
    <source>
        <dbReference type="Proteomes" id="UP000284779"/>
    </source>
</evidence>
<keyword evidence="3 10" id="KW-0762">Sugar transport</keyword>
<protein>
    <submittedName>
        <fullName evidence="10">PTS glucose transporter subunit IIA</fullName>
    </submittedName>
</protein>
<evidence type="ECO:0000256" key="5">
    <source>
        <dbReference type="ARBA" id="ARBA00022683"/>
    </source>
</evidence>
<organism evidence="10 15">
    <name type="scientific">Eubacterium ventriosum</name>
    <dbReference type="NCBI Taxonomy" id="39496"/>
    <lineage>
        <taxon>Bacteria</taxon>
        <taxon>Bacillati</taxon>
        <taxon>Bacillota</taxon>
        <taxon>Clostridia</taxon>
        <taxon>Eubacteriales</taxon>
        <taxon>Eubacteriaceae</taxon>
        <taxon>Eubacterium</taxon>
    </lineage>
</organism>
<evidence type="ECO:0000256" key="3">
    <source>
        <dbReference type="ARBA" id="ARBA00022597"/>
    </source>
</evidence>
<sequence length="162" mass="17379">MFDFLKKKVVAPDDVLVAPIKGMAVPSSSINDPTFGQEMLGKGMAIEPSEGKLYSPIDGSVAVVIDTKHALSIVSDNGAEILMHVGLDTVKLKGKYFTPKVSVGDKVKKGDLILEFDIDALKGEGFDVITPIIICNSDIYKEVKTNVGQEVNVGDTIIELTK</sequence>
<dbReference type="NCBIfam" id="TIGR00830">
    <property type="entry name" value="PTBA"/>
    <property type="match status" value="1"/>
</dbReference>
<evidence type="ECO:0000313" key="8">
    <source>
        <dbReference type="EMBL" id="RHA19987.1"/>
    </source>
</evidence>
<dbReference type="PANTHER" id="PTHR45008:SF1">
    <property type="entry name" value="PTS SYSTEM GLUCOSE-SPECIFIC EIIA COMPONENT"/>
    <property type="match status" value="1"/>
</dbReference>
<dbReference type="InterPro" id="IPR050890">
    <property type="entry name" value="PTS_EIIA_component"/>
</dbReference>
<keyword evidence="6" id="KW-0418">Kinase</keyword>
<dbReference type="EMBL" id="QSFD01000002">
    <property type="protein sequence ID" value="RHA19987.1"/>
    <property type="molecule type" value="Genomic_DNA"/>
</dbReference>
<dbReference type="AlphaFoldDB" id="A0A414R9E0"/>
<keyword evidence="14" id="KW-1185">Reference proteome</keyword>
<dbReference type="EMBL" id="QROT01000002">
    <property type="protein sequence ID" value="RHL47209.1"/>
    <property type="molecule type" value="Genomic_DNA"/>
</dbReference>